<dbReference type="AlphaFoldDB" id="A0A2W2HHB0"/>
<keyword evidence="5" id="KW-1185">Reference proteome</keyword>
<dbReference type="Pfam" id="PF13560">
    <property type="entry name" value="HTH_31"/>
    <property type="match status" value="1"/>
</dbReference>
<dbReference type="InterPro" id="IPR014710">
    <property type="entry name" value="RmlC-like_jellyroll"/>
</dbReference>
<dbReference type="PANTHER" id="PTHR46797:SF1">
    <property type="entry name" value="METHYLPHOSPHONATE SYNTHASE"/>
    <property type="match status" value="1"/>
</dbReference>
<dbReference type="SUPFAM" id="SSF47413">
    <property type="entry name" value="lambda repressor-like DNA-binding domains"/>
    <property type="match status" value="1"/>
</dbReference>
<evidence type="ECO:0000313" key="5">
    <source>
        <dbReference type="Proteomes" id="UP000248544"/>
    </source>
</evidence>
<keyword evidence="1" id="KW-0238">DNA-binding</keyword>
<evidence type="ECO:0008006" key="6">
    <source>
        <dbReference type="Google" id="ProtNLM"/>
    </source>
</evidence>
<dbReference type="Gene3D" id="2.60.120.10">
    <property type="entry name" value="Jelly Rolls"/>
    <property type="match status" value="1"/>
</dbReference>
<dbReference type="Gene3D" id="1.10.260.40">
    <property type="entry name" value="lambda repressor-like DNA-binding domains"/>
    <property type="match status" value="1"/>
</dbReference>
<dbReference type="SMART" id="SM00530">
    <property type="entry name" value="HTH_XRE"/>
    <property type="match status" value="1"/>
</dbReference>
<dbReference type="CDD" id="cd00093">
    <property type="entry name" value="HTH_XRE"/>
    <property type="match status" value="1"/>
</dbReference>
<dbReference type="GO" id="GO:0003700">
    <property type="term" value="F:DNA-binding transcription factor activity"/>
    <property type="evidence" value="ECO:0007669"/>
    <property type="project" value="TreeGrafter"/>
</dbReference>
<reference evidence="4 5" key="1">
    <citation type="submission" date="2018-01" db="EMBL/GenBank/DDBJ databases">
        <title>Draft genome sequence of Sphaerisporangium sp. 7K107.</title>
        <authorList>
            <person name="Sahin N."/>
            <person name="Saygin H."/>
            <person name="Ay H."/>
        </authorList>
    </citation>
    <scope>NUCLEOTIDE SEQUENCE [LARGE SCALE GENOMIC DNA]</scope>
    <source>
        <strain evidence="4 5">7K107</strain>
    </source>
</reference>
<dbReference type="InterPro" id="IPR011051">
    <property type="entry name" value="RmlC_Cupin_sf"/>
</dbReference>
<dbReference type="PANTHER" id="PTHR46797">
    <property type="entry name" value="HTH-TYPE TRANSCRIPTIONAL REGULATOR"/>
    <property type="match status" value="1"/>
</dbReference>
<accession>A0A2W2HHB0</accession>
<dbReference type="Proteomes" id="UP000248544">
    <property type="component" value="Unassembled WGS sequence"/>
</dbReference>
<dbReference type="PROSITE" id="PS50937">
    <property type="entry name" value="HTH_MERR_2"/>
    <property type="match status" value="1"/>
</dbReference>
<dbReference type="InterPro" id="IPR009061">
    <property type="entry name" value="DNA-bd_dom_put_sf"/>
</dbReference>
<dbReference type="CDD" id="cd02209">
    <property type="entry name" value="cupin_XRE_C"/>
    <property type="match status" value="1"/>
</dbReference>
<dbReference type="InterPro" id="IPR010982">
    <property type="entry name" value="Lambda_DNA-bd_dom_sf"/>
</dbReference>
<evidence type="ECO:0000259" key="2">
    <source>
        <dbReference type="PROSITE" id="PS50937"/>
    </source>
</evidence>
<gene>
    <name evidence="4" type="ORF">C1I98_04020</name>
</gene>
<dbReference type="RefSeq" id="WP_111165706.1">
    <property type="nucleotide sequence ID" value="NZ_POUA01000017.1"/>
</dbReference>
<dbReference type="CDD" id="cd00592">
    <property type="entry name" value="HTH_MerR-like"/>
    <property type="match status" value="1"/>
</dbReference>
<dbReference type="InterPro" id="IPR000551">
    <property type="entry name" value="MerR-type_HTH_dom"/>
</dbReference>
<dbReference type="PROSITE" id="PS50943">
    <property type="entry name" value="HTH_CROC1"/>
    <property type="match status" value="1"/>
</dbReference>
<evidence type="ECO:0000259" key="3">
    <source>
        <dbReference type="PROSITE" id="PS50943"/>
    </source>
</evidence>
<dbReference type="GO" id="GO:0003677">
    <property type="term" value="F:DNA binding"/>
    <property type="evidence" value="ECO:0007669"/>
    <property type="project" value="UniProtKB-KW"/>
</dbReference>
<evidence type="ECO:0000256" key="1">
    <source>
        <dbReference type="ARBA" id="ARBA00023125"/>
    </source>
</evidence>
<dbReference type="Pfam" id="PF07883">
    <property type="entry name" value="Cupin_2"/>
    <property type="match status" value="1"/>
</dbReference>
<dbReference type="Gene3D" id="1.10.1660.10">
    <property type="match status" value="1"/>
</dbReference>
<dbReference type="InterPro" id="IPR001387">
    <property type="entry name" value="Cro/C1-type_HTH"/>
</dbReference>
<protein>
    <recommendedName>
        <fullName evidence="6">MerR family transcriptional regulator</fullName>
    </recommendedName>
</protein>
<sequence>MTGRSIGDVAAEVGVSPQTLRVWEKQRLLVPDRTAGGQRRYRPEHVELARRIADLRQSHGWNPAAIRTTLEAATDSGDGPAEPPPSGHRLRRARLARGLSLEELAERTSFSASHLSSIERGVDRASTRLIAEVADALGIPMSGLAAFRAADATVVRGHERATIVLEGNVQWEELVLPGRDLEPALLTIPPHATSGGAYARPGETFAFVMSGRIAFRIGGGKNDHDTGGRLVEVDAGDAISLPSRTLYSWHNPAAEPARALWIELLSPQSWANPMTRRIVQAASGLTPPGDDG</sequence>
<dbReference type="SUPFAM" id="SSF46955">
    <property type="entry name" value="Putative DNA-binding domain"/>
    <property type="match status" value="1"/>
</dbReference>
<feature type="domain" description="HTH cro/C1-type" evidence="3">
    <location>
        <begin position="90"/>
        <end position="144"/>
    </location>
</feature>
<dbReference type="EMBL" id="POUA01000017">
    <property type="protein sequence ID" value="PZG54429.1"/>
    <property type="molecule type" value="Genomic_DNA"/>
</dbReference>
<dbReference type="Pfam" id="PF13411">
    <property type="entry name" value="MerR_1"/>
    <property type="match status" value="1"/>
</dbReference>
<dbReference type="GO" id="GO:0005829">
    <property type="term" value="C:cytosol"/>
    <property type="evidence" value="ECO:0007669"/>
    <property type="project" value="TreeGrafter"/>
</dbReference>
<name>A0A2W2HHB0_9ACTN</name>
<proteinExistence type="predicted"/>
<evidence type="ECO:0000313" key="4">
    <source>
        <dbReference type="EMBL" id="PZG54429.1"/>
    </source>
</evidence>
<dbReference type="InterPro" id="IPR013096">
    <property type="entry name" value="Cupin_2"/>
</dbReference>
<feature type="domain" description="HTH merR-type" evidence="2">
    <location>
        <begin position="1"/>
        <end position="72"/>
    </location>
</feature>
<dbReference type="SUPFAM" id="SSF51182">
    <property type="entry name" value="RmlC-like cupins"/>
    <property type="match status" value="1"/>
</dbReference>
<organism evidence="4 5">
    <name type="scientific">Spongiactinospora gelatinilytica</name>
    <dbReference type="NCBI Taxonomy" id="2666298"/>
    <lineage>
        <taxon>Bacteria</taxon>
        <taxon>Bacillati</taxon>
        <taxon>Actinomycetota</taxon>
        <taxon>Actinomycetes</taxon>
        <taxon>Streptosporangiales</taxon>
        <taxon>Streptosporangiaceae</taxon>
        <taxon>Spongiactinospora</taxon>
    </lineage>
</organism>
<comment type="caution">
    <text evidence="4">The sequence shown here is derived from an EMBL/GenBank/DDBJ whole genome shotgun (WGS) entry which is preliminary data.</text>
</comment>
<dbReference type="InterPro" id="IPR050807">
    <property type="entry name" value="TransReg_Diox_bact_type"/>
</dbReference>
<dbReference type="SMART" id="SM00422">
    <property type="entry name" value="HTH_MERR"/>
    <property type="match status" value="1"/>
</dbReference>